<keyword evidence="8 13" id="KW-1133">Transmembrane helix</keyword>
<evidence type="ECO:0000256" key="4">
    <source>
        <dbReference type="ARBA" id="ARBA00020076"/>
    </source>
</evidence>
<feature type="transmembrane region" description="Helical" evidence="13">
    <location>
        <begin position="106"/>
        <end position="129"/>
    </location>
</feature>
<evidence type="ECO:0000256" key="13">
    <source>
        <dbReference type="SAM" id="Phobius"/>
    </source>
</evidence>
<dbReference type="NCBIfam" id="TIGR02970">
    <property type="entry name" value="succ_dehyd_cytB"/>
    <property type="match status" value="1"/>
</dbReference>
<proteinExistence type="inferred from homology"/>
<evidence type="ECO:0000256" key="11">
    <source>
        <dbReference type="ARBA" id="ARBA00025912"/>
    </source>
</evidence>
<evidence type="ECO:0000256" key="6">
    <source>
        <dbReference type="ARBA" id="ARBA00022692"/>
    </source>
</evidence>
<comment type="caution">
    <text evidence="14">The sequence shown here is derived from an EMBL/GenBank/DDBJ whole genome shotgun (WGS) entry which is preliminary data.</text>
</comment>
<evidence type="ECO:0000256" key="7">
    <source>
        <dbReference type="ARBA" id="ARBA00022723"/>
    </source>
</evidence>
<keyword evidence="6 13" id="KW-0812">Transmembrane</keyword>
<dbReference type="OrthoDB" id="9799441at2"/>
<comment type="cofactor">
    <cofactor evidence="12">
        <name>heme</name>
        <dbReference type="ChEBI" id="CHEBI:30413"/>
    </cofactor>
    <text evidence="12">The heme is bound between the two transmembrane subunits.</text>
</comment>
<evidence type="ECO:0000256" key="8">
    <source>
        <dbReference type="ARBA" id="ARBA00022989"/>
    </source>
</evidence>
<keyword evidence="10 13" id="KW-0472">Membrane</keyword>
<gene>
    <name evidence="14" type="primary">sdhC</name>
    <name evidence="14" type="ORF">D1224_07785</name>
</gene>
<feature type="transmembrane region" description="Helical" evidence="13">
    <location>
        <begin position="29"/>
        <end position="53"/>
    </location>
</feature>
<dbReference type="InterPro" id="IPR000701">
    <property type="entry name" value="SuccDH_FuR_B_TM-su"/>
</dbReference>
<dbReference type="InterPro" id="IPR014314">
    <property type="entry name" value="Succ_DH_cytb556"/>
</dbReference>
<comment type="subunit">
    <text evidence="11">Part of an enzyme complex containing four subunits: a flavoprotein, an iron-sulfur protein, plus two membrane-anchoring proteins, SdhC and SdhD. The complex can form homotrimers.</text>
</comment>
<evidence type="ECO:0000256" key="3">
    <source>
        <dbReference type="ARBA" id="ARBA00007244"/>
    </source>
</evidence>
<dbReference type="SUPFAM" id="SSF81343">
    <property type="entry name" value="Fumarate reductase respiratory complex transmembrane subunits"/>
    <property type="match status" value="1"/>
</dbReference>
<dbReference type="EMBL" id="QWGB01000005">
    <property type="protein sequence ID" value="RIJ24131.1"/>
    <property type="molecule type" value="Genomic_DNA"/>
</dbReference>
<keyword evidence="15" id="KW-1185">Reference proteome</keyword>
<keyword evidence="5 12" id="KW-0349">Heme</keyword>
<comment type="similarity">
    <text evidence="3">Belongs to the cytochrome b560 family.</text>
</comment>
<feature type="transmembrane region" description="Helical" evidence="13">
    <location>
        <begin position="73"/>
        <end position="94"/>
    </location>
</feature>
<comment type="function">
    <text evidence="1">Membrane-anchoring subunit of succinate dehydrogenase (SDH).</text>
</comment>
<dbReference type="GO" id="GO:0009055">
    <property type="term" value="F:electron transfer activity"/>
    <property type="evidence" value="ECO:0007669"/>
    <property type="project" value="InterPro"/>
</dbReference>
<evidence type="ECO:0000256" key="5">
    <source>
        <dbReference type="ARBA" id="ARBA00022617"/>
    </source>
</evidence>
<dbReference type="Gene3D" id="1.20.1300.10">
    <property type="entry name" value="Fumarate reductase/succinate dehydrogenase, transmembrane subunit"/>
    <property type="match status" value="1"/>
</dbReference>
<dbReference type="AlphaFoldDB" id="A0A399R002"/>
<evidence type="ECO:0000256" key="2">
    <source>
        <dbReference type="ARBA" id="ARBA00004141"/>
    </source>
</evidence>
<evidence type="ECO:0000313" key="14">
    <source>
        <dbReference type="EMBL" id="RIJ24131.1"/>
    </source>
</evidence>
<evidence type="ECO:0000256" key="1">
    <source>
        <dbReference type="ARBA" id="ARBA00004050"/>
    </source>
</evidence>
<feature type="binding site" description="axial binding residue" evidence="12">
    <location>
        <position position="85"/>
    </location>
    <ligand>
        <name>heme</name>
        <dbReference type="ChEBI" id="CHEBI:30413"/>
        <note>ligand shared with second transmembrane subunit</note>
    </ligand>
    <ligandPart>
        <name>Fe</name>
        <dbReference type="ChEBI" id="CHEBI:18248"/>
    </ligandPart>
</feature>
<evidence type="ECO:0000256" key="10">
    <source>
        <dbReference type="ARBA" id="ARBA00023136"/>
    </source>
</evidence>
<keyword evidence="9 12" id="KW-0408">Iron</keyword>
<accession>A0A399R002</accession>
<dbReference type="Pfam" id="PF01127">
    <property type="entry name" value="Sdh_cyt"/>
    <property type="match status" value="1"/>
</dbReference>
<dbReference type="CDD" id="cd03499">
    <property type="entry name" value="SQR_TypeC_SdhC"/>
    <property type="match status" value="1"/>
</dbReference>
<organism evidence="14 15">
    <name type="scientific">Henriciella barbarensis</name>
    <dbReference type="NCBI Taxonomy" id="86342"/>
    <lineage>
        <taxon>Bacteria</taxon>
        <taxon>Pseudomonadati</taxon>
        <taxon>Pseudomonadota</taxon>
        <taxon>Alphaproteobacteria</taxon>
        <taxon>Hyphomonadales</taxon>
        <taxon>Hyphomonadaceae</taxon>
        <taxon>Henriciella</taxon>
    </lineage>
</organism>
<sequence>MSGSEWTDPRPMSPHLQVWKWHWTMATSIFHRVTGVGNYLGALLISVWLIALATGPEAYGFVEGIMFHPVGQILLFFWLLSLVFHLVNGVRFLLWDGPKIGFEPKTASRVSIFNFAIAIILAATIWSLATNLF</sequence>
<dbReference type="GO" id="GO:0016020">
    <property type="term" value="C:membrane"/>
    <property type="evidence" value="ECO:0007669"/>
    <property type="project" value="UniProtKB-SubCell"/>
</dbReference>
<dbReference type="InterPro" id="IPR018495">
    <property type="entry name" value="Succ_DH_cyt_bsu_CS"/>
</dbReference>
<dbReference type="PANTHER" id="PTHR10978">
    <property type="entry name" value="SUCCINATE DEHYDROGENASE CYTOCHROME B560 SUBUNIT"/>
    <property type="match status" value="1"/>
</dbReference>
<evidence type="ECO:0000256" key="9">
    <source>
        <dbReference type="ARBA" id="ARBA00023004"/>
    </source>
</evidence>
<dbReference type="RefSeq" id="WP_119379320.1">
    <property type="nucleotide sequence ID" value="NZ_QWGB01000005.1"/>
</dbReference>
<keyword evidence="7 12" id="KW-0479">Metal-binding</keyword>
<dbReference type="PROSITE" id="PS01000">
    <property type="entry name" value="SDH_CYT_1"/>
    <property type="match status" value="1"/>
</dbReference>
<dbReference type="PANTHER" id="PTHR10978:SF5">
    <property type="entry name" value="SUCCINATE DEHYDROGENASE CYTOCHROME B560 SUBUNIT, MITOCHONDRIAL"/>
    <property type="match status" value="1"/>
</dbReference>
<dbReference type="PIRSF" id="PIRSF000178">
    <property type="entry name" value="SDH_cyt_b560"/>
    <property type="match status" value="1"/>
</dbReference>
<dbReference type="Proteomes" id="UP000265431">
    <property type="component" value="Unassembled WGS sequence"/>
</dbReference>
<comment type="subcellular location">
    <subcellularLocation>
        <location evidence="2">Membrane</location>
        <topology evidence="2">Multi-pass membrane protein</topology>
    </subcellularLocation>
</comment>
<reference evidence="14 15" key="1">
    <citation type="submission" date="2018-08" db="EMBL/GenBank/DDBJ databases">
        <title>Henriciella mobilis sp. nov., isolated from seawater.</title>
        <authorList>
            <person name="Cheng H."/>
            <person name="Wu Y.-H."/>
            <person name="Xu X.-W."/>
            <person name="Guo L.-L."/>
        </authorList>
    </citation>
    <scope>NUCLEOTIDE SEQUENCE [LARGE SCALE GENOMIC DNA]</scope>
    <source>
        <strain evidence="14 15">CCUG66934</strain>
    </source>
</reference>
<dbReference type="GO" id="GO:0006099">
    <property type="term" value="P:tricarboxylic acid cycle"/>
    <property type="evidence" value="ECO:0007669"/>
    <property type="project" value="InterPro"/>
</dbReference>
<evidence type="ECO:0000313" key="15">
    <source>
        <dbReference type="Proteomes" id="UP000265431"/>
    </source>
</evidence>
<evidence type="ECO:0000256" key="12">
    <source>
        <dbReference type="PIRSR" id="PIRSR000178-1"/>
    </source>
</evidence>
<dbReference type="GO" id="GO:0046872">
    <property type="term" value="F:metal ion binding"/>
    <property type="evidence" value="ECO:0007669"/>
    <property type="project" value="UniProtKB-KW"/>
</dbReference>
<protein>
    <recommendedName>
        <fullName evidence="4">Succinate dehydrogenase cytochrome b556 subunit</fullName>
    </recommendedName>
</protein>
<dbReference type="InterPro" id="IPR034804">
    <property type="entry name" value="SQR/QFR_C/D"/>
</dbReference>
<name>A0A399R002_9PROT</name>